<protein>
    <submittedName>
        <fullName evidence="10">151_t:CDS:1</fullName>
    </submittedName>
</protein>
<proteinExistence type="predicted"/>
<feature type="compositionally biased region" description="Low complexity" evidence="7">
    <location>
        <begin position="932"/>
        <end position="942"/>
    </location>
</feature>
<evidence type="ECO:0000256" key="6">
    <source>
        <dbReference type="SAM" id="Coils"/>
    </source>
</evidence>
<evidence type="ECO:0000256" key="3">
    <source>
        <dbReference type="ARBA" id="ARBA00022490"/>
    </source>
</evidence>
<feature type="compositionally biased region" description="Polar residues" evidence="7">
    <location>
        <begin position="1464"/>
        <end position="1478"/>
    </location>
</feature>
<evidence type="ECO:0000256" key="7">
    <source>
        <dbReference type="SAM" id="MobiDB-lite"/>
    </source>
</evidence>
<evidence type="ECO:0000256" key="2">
    <source>
        <dbReference type="ARBA" id="ARBA00004496"/>
    </source>
</evidence>
<dbReference type="GO" id="GO:0005737">
    <property type="term" value="C:cytoplasm"/>
    <property type="evidence" value="ECO:0007669"/>
    <property type="project" value="UniProtKB-SubCell"/>
</dbReference>
<feature type="region of interest" description="Disordered" evidence="7">
    <location>
        <begin position="879"/>
        <end position="900"/>
    </location>
</feature>
<feature type="coiled-coil region" evidence="6">
    <location>
        <begin position="1389"/>
        <end position="1428"/>
    </location>
</feature>
<evidence type="ECO:0000256" key="4">
    <source>
        <dbReference type="ARBA" id="ARBA00023069"/>
    </source>
</evidence>
<dbReference type="InterPro" id="IPR024361">
    <property type="entry name" value="BACON"/>
</dbReference>
<keyword evidence="4" id="KW-0969">Cilium</keyword>
<dbReference type="Pfam" id="PF19190">
    <property type="entry name" value="BACON_2"/>
    <property type="match status" value="1"/>
</dbReference>
<keyword evidence="11" id="KW-1185">Reference proteome</keyword>
<dbReference type="Proteomes" id="UP001153678">
    <property type="component" value="Unassembled WGS sequence"/>
</dbReference>
<feature type="compositionally biased region" description="Basic and acidic residues" evidence="7">
    <location>
        <begin position="1039"/>
        <end position="1048"/>
    </location>
</feature>
<organism evidence="10 11">
    <name type="scientific">Funneliformis geosporum</name>
    <dbReference type="NCBI Taxonomy" id="1117311"/>
    <lineage>
        <taxon>Eukaryota</taxon>
        <taxon>Fungi</taxon>
        <taxon>Fungi incertae sedis</taxon>
        <taxon>Mucoromycota</taxon>
        <taxon>Glomeromycotina</taxon>
        <taxon>Glomeromycetes</taxon>
        <taxon>Glomerales</taxon>
        <taxon>Glomeraceae</taxon>
        <taxon>Funneliformis</taxon>
    </lineage>
</organism>
<feature type="compositionally biased region" description="Low complexity" evidence="7">
    <location>
        <begin position="1049"/>
        <end position="1058"/>
    </location>
</feature>
<comment type="caution">
    <text evidence="10">The sequence shown here is derived from an EMBL/GenBank/DDBJ whole genome shotgun (WGS) entry which is preliminary data.</text>
</comment>
<evidence type="ECO:0000259" key="8">
    <source>
        <dbReference type="Pfam" id="PF19190"/>
    </source>
</evidence>
<dbReference type="InterPro" id="IPR013783">
    <property type="entry name" value="Ig-like_fold"/>
</dbReference>
<feature type="region of interest" description="Disordered" evidence="7">
    <location>
        <begin position="1039"/>
        <end position="1062"/>
    </location>
</feature>
<dbReference type="PANTHER" id="PTHR39211:SF1">
    <property type="entry name" value="ABNORMAL SPINDLE-LIKE MICROCEPHALY-ASSOCIATED PROTEIN ASH DOMAIN-CONTAINING PROTEIN"/>
    <property type="match status" value="1"/>
</dbReference>
<accession>A0A9W4SHI5</accession>
<evidence type="ECO:0000256" key="1">
    <source>
        <dbReference type="ARBA" id="ARBA00004138"/>
    </source>
</evidence>
<feature type="region of interest" description="Disordered" evidence="7">
    <location>
        <begin position="1492"/>
        <end position="1516"/>
    </location>
</feature>
<feature type="compositionally biased region" description="Basic and acidic residues" evidence="7">
    <location>
        <begin position="1453"/>
        <end position="1463"/>
    </location>
</feature>
<feature type="region of interest" description="Disordered" evidence="7">
    <location>
        <begin position="1"/>
        <end position="24"/>
    </location>
</feature>
<dbReference type="InterPro" id="IPR053879">
    <property type="entry name" value="HYDIN_VesB_CFA65-like_Ig"/>
</dbReference>
<dbReference type="Gene3D" id="2.60.40.10">
    <property type="entry name" value="Immunoglobulins"/>
    <property type="match status" value="4"/>
</dbReference>
<feature type="region of interest" description="Disordered" evidence="7">
    <location>
        <begin position="1451"/>
        <end position="1478"/>
    </location>
</feature>
<dbReference type="EMBL" id="CAMKVN010000511">
    <property type="protein sequence ID" value="CAI2168709.1"/>
    <property type="molecule type" value="Genomic_DNA"/>
</dbReference>
<keyword evidence="6" id="KW-0175">Coiled coil</keyword>
<dbReference type="Pfam" id="PF22544">
    <property type="entry name" value="HYDIN_VesB_CFA65-like_Ig"/>
    <property type="match status" value="1"/>
</dbReference>
<feature type="region of interest" description="Disordered" evidence="7">
    <location>
        <begin position="932"/>
        <end position="966"/>
    </location>
</feature>
<name>A0A9W4SHI5_9GLOM</name>
<keyword evidence="3" id="KW-0963">Cytoplasm</keyword>
<evidence type="ECO:0000259" key="9">
    <source>
        <dbReference type="Pfam" id="PF22544"/>
    </source>
</evidence>
<dbReference type="GO" id="GO:0005929">
    <property type="term" value="C:cilium"/>
    <property type="evidence" value="ECO:0007669"/>
    <property type="project" value="UniProtKB-SubCell"/>
</dbReference>
<comment type="subcellular location">
    <subcellularLocation>
        <location evidence="1">Cell projection</location>
        <location evidence="1">Cilium</location>
    </subcellularLocation>
    <subcellularLocation>
        <location evidence="2">Cytoplasm</location>
    </subcellularLocation>
</comment>
<feature type="compositionally biased region" description="Low complexity" evidence="7">
    <location>
        <begin position="955"/>
        <end position="966"/>
    </location>
</feature>
<feature type="domain" description="HYDIN/VesB/CFA65-like Ig-like" evidence="9">
    <location>
        <begin position="1694"/>
        <end position="1776"/>
    </location>
</feature>
<reference evidence="10" key="1">
    <citation type="submission" date="2022-08" db="EMBL/GenBank/DDBJ databases">
        <authorList>
            <person name="Kallberg Y."/>
            <person name="Tangrot J."/>
            <person name="Rosling A."/>
        </authorList>
    </citation>
    <scope>NUCLEOTIDE SEQUENCE</scope>
    <source>
        <strain evidence="10">Wild A</strain>
    </source>
</reference>
<dbReference type="OrthoDB" id="252265at2759"/>
<evidence type="ECO:0000313" key="11">
    <source>
        <dbReference type="Proteomes" id="UP001153678"/>
    </source>
</evidence>
<gene>
    <name evidence="10" type="ORF">FWILDA_LOCUS3717</name>
</gene>
<feature type="domain" description="BACON" evidence="8">
    <location>
        <begin position="2798"/>
        <end position="2868"/>
    </location>
</feature>
<feature type="non-terminal residue" evidence="10">
    <location>
        <position position="3281"/>
    </location>
</feature>
<evidence type="ECO:0000313" key="10">
    <source>
        <dbReference type="EMBL" id="CAI2168709.1"/>
    </source>
</evidence>
<keyword evidence="5" id="KW-0966">Cell projection</keyword>
<sequence length="3281" mass="369794">MSTNQLSQKMSGGHTSRSNSLPQYNSTTSPVFELMNIPNRLVLEKVYLNGLHSLRRFEVRNISQSTILVKLRSNLGSQIAFQLTNENLPDLNSKKAEMVASSELGSPSRSESNSSVLYNVSLDNSLINIATNTVAAAAVGAFGDSVNGHEFNQLFNYVNHIDEVIISPGSSQKVILAFLPDAHHKNRRSVEDLNSPSIPDETDETRINTNVFTQSSEDEETHDFFEVNGLLFFFAYVIEKQQNFESTEITNIPKVNVTTTYKKKSSTFLVPTNEPDQVNKTFKSEIDNAPRDIESIGSSSKADYQITVKFRSTVCRSVLWTDVGETGINFDDCVNGGTYFKDFTIWNRSEIELYWLLNTVDLSNSEREDWLKFTDYDTGELLDDKPIPSYSHRRIRVTFKPKEIGEFSYDLQLENANDAANTLQSRINAVVRSVLREESLVVSSGNILDFGDCCAGVWSKQQLILKNVSEVPLEIHFSAENAEVLFHLKTDNLIENSKVDLKGSDYNAGDINSLRYRHKNVSNITSISNTPINTSVTDEVSVSGSIIGSQAPSVIHEINGLEPSSVERLSYTNESQFSRSVNKLRFNNISDSDVERDNVSGRIKNTLERENLEKEISDGITQIEEVIFGPGREKTVQVSYRPEKDSSANDFKAGQLTRRNFRIILQYVSVNSSSTSMRSGGHERKIIQCRARSCTSFIEVNPKEVNFGDTDVGTLKSVPIVITNLSELTARVELQFVSKVLNCTHDEVVIPPKLSTKVKLDMYPRKVNVDYRKQITVVNLQNRDNDQIIEVRSTNIDKNGVTFHSLFYRILTSTGSNFIDFGPTVINSPSIRTFTIDNFSAKNLTLEITSSLSEEIIMYQKRMKYDDAISSGDRSLVTQSTGVHAAESGDNEQSSSSKLERREKLLETIGNKRILRKQPSIDITKTNLNVSNLSTTSSTMSNEEIKKSLNSKRYSSSVLSDSASSDSSLSSAAYLDLASPSSLRSPRRRPLKIALNKTSGFAKCLTIGRLKESLGSGSTSNTGTLKNTTGILKRVIDSGDDLSREKSQKNQNSSINISERNEKAKIHNKETLSSMPIESLIAILENNNNGNSQLLFPKASVEVSYVRQQMALLRELQNRMRDHQIVPIKMIEIPPKGERQIIVVFTPKRHLRRMVQGLPKKCDARVFIRLIDFDREIQQPQFETLLQGDQSLIPVRELMVNTTMCRSIMDLGQKNINFGIMDKNERRSKKILIQNRSEVPLLYNIRKSGLISSGDIMFSAGHMGVVRGYGKKEVEFTFNPSLPGQFHEKLEIENIQDRDNDQVLSVKAIIRKQSNFLVHPLNLNLESCFINDNAPRVQHITISNTNKLSRMFEVHIDPQDLKFKWCYGELSFVLQEDTDGSSINGGLLSKETEEEIENLEQKVKIAKRKGREEKVKKIEKKLAKLRRGDTGKDDDDSDLVKDISLGNNNSESIIKDEKSDVHSDGQQTPLEDSYVNGTNSERLMLSKPILHVEKNSDQSNKRPLNSPNLINGKEGPKYKRTQTSIIFPMEPRSSKTIYIYFKAIAINTDSLQIEGENTRPSQENIVSRIYVHEHKNTDITKTVVFKTTVFYDYSSYMQTTSDETFSNEYKSESSLSSPAPESSSVVSESVENVKFFTPSSLRKLSYLIASPPQKGSDISSISVDKSPIIELTQFGFPRAESPEHVEHVPETDHLILEPAILDIGRLEVNQSHNYYFKLSNRGDHPLNYEIIVSDDDRSFFQISQTHGILSSQETRRIDFSVVATVVGRQTHKLLVRNYATKVDCTFALRGYVHYSQYLRFPSLADDGQSELNLGYCYVDPGRKYSQVTPLIVENISDDDVYITGQSNLSLQVSVFLDENGIRGQVSKTLLKKKSMTTVWIALHPNLLSVVPATGRRNVNTGNTPVGSVNGSNISNGECRELIGGIKFVVHVKESVSSSFIRKADNVIDESGDSNETELVEAITQTVKFVSLIGRSILSVSEKLISLGSTTSIGETFYGSFIVHNMSSRLPLDYAVECPNGTILLDRTCGTLDGWESKFKQCREDIDTSTSESNLIDKSTALINFRVTTSKYGLFRDKIIVTNKNNVGQNVEVEVRLFVDNNSLDFLTKDDSSISKNIFSEKAPMGLKNIKDFGKLPMLSWENVSTTVVVGSESKMTNSNLESKLDLKAVIQKGYQATAIPLYEHCVEICNKSSTDIVQISPRSDLDVKIRWGPFGDTRIIQDYNEKLDAIDSPFHICGPFIELKPGNKTHLYISCPQPNSLTSEELKLIEVGKKVSIQGVLLLNDEIQKLTVKLIDLNAKFCVPIGELNSSVINLGKLGHSNSWAGSEFKFILRNISEIPLHYELQSPDCIEILGVMDDGSNVQNKGVIASKRTVEPLIDQIITAVLKPRRIKNFSAGERTFSVNVLNMYNPYNIMTLNIQATLTLFELKFDRLIKGELVLPSLYHPLPRSDYACDAWFTIHNISEKDIRFEIGVELAPYISNYIKIDILSRFSNSPLIGSVSISAHGSIEVRVRAYPIETNRIPRESSYLINPDGVTFGKLWVATKQSYEDDILQRVAENIPIRGVITESPTFSVSTKKIRFKTELCYSDGEITNDVSKSKRKSSLILRHKLSPSSQDKQLIEESNDFEDILPQRESIIIKNLSEKIPLSFKVHIEGPMELSAKEIINVFPIDDNGCGTIEPGKSFNLEIELVDSTIAVSEDIKIRIIDLNSLSSHDKIVLVGIESVAREPRIVEEIPDSVPEKSVEIGHKNLMVSQERQYSYQDISSDLPFITLRGCKRIGEAVKIGGRYELSLGQQDLGLTSIVKKLTLENTTSKRVSYRIKTVSTSDKAWLNISRTEGTLEASTDRQYTDAHTITLSFSTSMRNVYSTYLIIENLNNPSDTKTIRVMMEVVARQNLRRGANTPVASNHVFDIYVNGVDTSQTRIEMLNLFYGSEYSARSMVIYNRETVPLEFSFQTNLDYDDPTEILFSTSRMSVKLFKTLTVEPGSNVRVYIRLRPLPSRELQEYLDGGNRRDPNLVEEKVIEIYVNCRLVKDYQQTLLLKAECRTPSLHVDYNDMEAFMEFREIKINNLLDTPLEYEIINDTMYFSLELCNDVKEVAPKSFHNVLVRPNLKSLIKNAESVRREKYIQENVTVYNKKRPSENYWVPLRISFGHISSFQLASGYKSSYTYSILENHTVRFLSNFNSNTKLFATVETNDEDKKKMVDLEFQYLYIVDQLVYYATIKSGENWLQLASLLFGTVLGNKIFQQYGPSYLKLPDPTSTDTEIRVWSPMLAKW</sequence>
<dbReference type="PANTHER" id="PTHR39211">
    <property type="entry name" value="CHROMOSOME 7, WHOLE GENOME SHOTGUN SEQUENCE"/>
    <property type="match status" value="1"/>
</dbReference>
<evidence type="ECO:0000256" key="5">
    <source>
        <dbReference type="ARBA" id="ARBA00023273"/>
    </source>
</evidence>